<feature type="modified residue" description="N6-(pyridoxal phosphate)lysine" evidence="4">
    <location>
        <position position="193"/>
    </location>
</feature>
<dbReference type="Gene3D" id="3.90.1150.10">
    <property type="entry name" value="Aspartate Aminotransferase, domain 1"/>
    <property type="match status" value="1"/>
</dbReference>
<reference evidence="6" key="1">
    <citation type="journal article" date="2015" name="Proc. Natl. Acad. Sci. U.S.A.">
        <title>Bacterial clade with the ribosomal RNA operon on a small plasmid rather than the chromosome.</title>
        <authorList>
            <person name="Anda M."/>
            <person name="Ohtsubo Y."/>
            <person name="Okubo T."/>
            <person name="Sugawara M."/>
            <person name="Nagata Y."/>
            <person name="Tsuda M."/>
            <person name="Minamisawa K."/>
            <person name="Mitsui H."/>
        </authorList>
    </citation>
    <scope>NUCLEOTIDE SEQUENCE</scope>
    <source>
        <strain evidence="6">DSM 21988</strain>
    </source>
</reference>
<keyword evidence="1 4" id="KW-0663">Pyridoxal phosphate</keyword>
<organism evidence="6">
    <name type="scientific">Aureimonas altamirensis</name>
    <dbReference type="NCBI Taxonomy" id="370622"/>
    <lineage>
        <taxon>Bacteria</taxon>
        <taxon>Pseudomonadati</taxon>
        <taxon>Pseudomonadota</taxon>
        <taxon>Alphaproteobacteria</taxon>
        <taxon>Hyphomicrobiales</taxon>
        <taxon>Aurantimonadaceae</taxon>
        <taxon>Aureimonas</taxon>
    </lineage>
</organism>
<dbReference type="EMBL" id="LC066370">
    <property type="protein sequence ID" value="BAT25495.1"/>
    <property type="molecule type" value="Genomic_DNA"/>
</dbReference>
<evidence type="ECO:0000256" key="1">
    <source>
        <dbReference type="ARBA" id="ARBA00022898"/>
    </source>
</evidence>
<keyword evidence="6" id="KW-0808">Transferase</keyword>
<dbReference type="InterPro" id="IPR015424">
    <property type="entry name" value="PyrdxlP-dep_Trfase"/>
</dbReference>
<evidence type="ECO:0000256" key="4">
    <source>
        <dbReference type="PIRSR" id="PIRSR000390-2"/>
    </source>
</evidence>
<dbReference type="AlphaFoldDB" id="A0A0P0YVR2"/>
<dbReference type="InterPro" id="IPR015421">
    <property type="entry name" value="PyrdxlP-dep_Trfase_major"/>
</dbReference>
<proteinExistence type="inferred from homology"/>
<dbReference type="PIRSF" id="PIRSF000390">
    <property type="entry name" value="PLP_StrS"/>
    <property type="match status" value="1"/>
</dbReference>
<evidence type="ECO:0000256" key="2">
    <source>
        <dbReference type="ARBA" id="ARBA00037999"/>
    </source>
</evidence>
<dbReference type="InterPro" id="IPR000653">
    <property type="entry name" value="DegT/StrS_aminotransferase"/>
</dbReference>
<comment type="similarity">
    <text evidence="2 5">Belongs to the DegT/DnrJ/EryC1 family.</text>
</comment>
<dbReference type="Pfam" id="PF01041">
    <property type="entry name" value="DegT_DnrJ_EryC1"/>
    <property type="match status" value="1"/>
</dbReference>
<dbReference type="GO" id="GO:0000271">
    <property type="term" value="P:polysaccharide biosynthetic process"/>
    <property type="evidence" value="ECO:0007669"/>
    <property type="project" value="TreeGrafter"/>
</dbReference>
<dbReference type="PANTHER" id="PTHR30244:SF36">
    <property type="entry name" value="3-OXO-GLUCOSE-6-PHOSPHATE:GLUTAMATE AMINOTRANSFERASE"/>
    <property type="match status" value="1"/>
</dbReference>
<protein>
    <submittedName>
        <fullName evidence="6">DegT/DnrJ/EryC1/StrS aminotransferase</fullName>
    </submittedName>
</protein>
<dbReference type="PANTHER" id="PTHR30244">
    <property type="entry name" value="TRANSAMINASE"/>
    <property type="match status" value="1"/>
</dbReference>
<evidence type="ECO:0000313" key="6">
    <source>
        <dbReference type="EMBL" id="BAT25495.1"/>
    </source>
</evidence>
<keyword evidence="6" id="KW-0032">Aminotransferase</keyword>
<accession>A0A0P0YVR2</accession>
<dbReference type="SUPFAM" id="SSF53383">
    <property type="entry name" value="PLP-dependent transferases"/>
    <property type="match status" value="1"/>
</dbReference>
<dbReference type="GO" id="GO:0030170">
    <property type="term" value="F:pyridoxal phosphate binding"/>
    <property type="evidence" value="ECO:0007669"/>
    <property type="project" value="TreeGrafter"/>
</dbReference>
<name>A0A0P0YVR2_9HYPH</name>
<feature type="active site" description="Proton acceptor" evidence="3">
    <location>
        <position position="193"/>
    </location>
</feature>
<evidence type="ECO:0000256" key="3">
    <source>
        <dbReference type="PIRSR" id="PIRSR000390-1"/>
    </source>
</evidence>
<dbReference type="GO" id="GO:0008483">
    <property type="term" value="F:transaminase activity"/>
    <property type="evidence" value="ECO:0007669"/>
    <property type="project" value="UniProtKB-KW"/>
</dbReference>
<evidence type="ECO:0000256" key="5">
    <source>
        <dbReference type="RuleBase" id="RU004508"/>
    </source>
</evidence>
<sequence length="373" mass="39859">MPRIPLNNLRRNIDEYAAPLLEAASETLASGWWLNGKKTEAFCAEFAAYVGVEHCIGVANGSDALEIAYRAIIASRRPAGREVITVPNAGGYSAIACHLTGLVPVYADIDEASQLVSIDSILSCVSPDTAFVVVTHLYGGAVDVPVLRRRMNEMGRGDIAILEDCAQAHGALVGGRRVGSLGDIATFSFYPTKNLGACGDAGAIVSSDADLAAAANALRQYGWAAKYTIGEPFGRNSRLDEVQAAILSVLLPRLDEANARRTFILDRYAAALPSGIVLVRAPTNTVGHLAVVLCGQRDNLRQHLTENGIGTDIHYPVLDVDQPAWGRLPSREAPGGLTVARTSVPRLLTLPCFPTMREDEINNVCEALSSWQI</sequence>
<dbReference type="InterPro" id="IPR015422">
    <property type="entry name" value="PyrdxlP-dep_Trfase_small"/>
</dbReference>
<dbReference type="Gene3D" id="3.40.640.10">
    <property type="entry name" value="Type I PLP-dependent aspartate aminotransferase-like (Major domain)"/>
    <property type="match status" value="1"/>
</dbReference>